<dbReference type="NCBIfam" id="TIGR01180">
    <property type="entry name" value="aman2_put"/>
    <property type="match status" value="1"/>
</dbReference>
<dbReference type="InterPro" id="IPR041371">
    <property type="entry name" value="GH92_N"/>
</dbReference>
<dbReference type="Gene3D" id="1.20.1050.60">
    <property type="entry name" value="alpha-1,2-mannosidase"/>
    <property type="match status" value="1"/>
</dbReference>
<dbReference type="Gene3D" id="1.20.1610.10">
    <property type="entry name" value="alpha-1,2-mannosidases domains"/>
    <property type="match status" value="1"/>
</dbReference>
<evidence type="ECO:0000259" key="3">
    <source>
        <dbReference type="Pfam" id="PF07971"/>
    </source>
</evidence>
<feature type="domain" description="Glycosyl hydrolase family 92" evidence="3">
    <location>
        <begin position="238"/>
        <end position="710"/>
    </location>
</feature>
<evidence type="ECO:0000313" key="5">
    <source>
        <dbReference type="EMBL" id="CAH0373386.1"/>
    </source>
</evidence>
<dbReference type="Proteomes" id="UP000789595">
    <property type="component" value="Unassembled WGS sequence"/>
</dbReference>
<evidence type="ECO:0008006" key="7">
    <source>
        <dbReference type="Google" id="ProtNLM"/>
    </source>
</evidence>
<dbReference type="EMBL" id="CAKKNE010000004">
    <property type="protein sequence ID" value="CAH0373386.1"/>
    <property type="molecule type" value="Genomic_DNA"/>
</dbReference>
<dbReference type="InterPro" id="IPR012939">
    <property type="entry name" value="Glyco_hydro_92"/>
</dbReference>
<evidence type="ECO:0000259" key="4">
    <source>
        <dbReference type="Pfam" id="PF17678"/>
    </source>
</evidence>
<organism evidence="5 6">
    <name type="scientific">Pelagomonas calceolata</name>
    <dbReference type="NCBI Taxonomy" id="35677"/>
    <lineage>
        <taxon>Eukaryota</taxon>
        <taxon>Sar</taxon>
        <taxon>Stramenopiles</taxon>
        <taxon>Ochrophyta</taxon>
        <taxon>Pelagophyceae</taxon>
        <taxon>Pelagomonadales</taxon>
        <taxon>Pelagomonadaceae</taxon>
        <taxon>Pelagomonas</taxon>
    </lineage>
</organism>
<dbReference type="SUPFAM" id="SSF48208">
    <property type="entry name" value="Six-hairpin glycosidases"/>
    <property type="match status" value="1"/>
</dbReference>
<dbReference type="Pfam" id="PF17678">
    <property type="entry name" value="Glyco_hydro_92N"/>
    <property type="match status" value="1"/>
</dbReference>
<protein>
    <recommendedName>
        <fullName evidence="7">Glycoside hydrolase family 92 protein</fullName>
    </recommendedName>
</protein>
<evidence type="ECO:0000256" key="2">
    <source>
        <dbReference type="SAM" id="Phobius"/>
    </source>
</evidence>
<keyword evidence="2" id="KW-0472">Membrane</keyword>
<keyword evidence="2" id="KW-1133">Transmembrane helix</keyword>
<feature type="transmembrane region" description="Helical" evidence="2">
    <location>
        <begin position="793"/>
        <end position="810"/>
    </location>
</feature>
<dbReference type="Pfam" id="PF07971">
    <property type="entry name" value="Glyco_hydro_92"/>
    <property type="match status" value="1"/>
</dbReference>
<evidence type="ECO:0000313" key="6">
    <source>
        <dbReference type="Proteomes" id="UP000789595"/>
    </source>
</evidence>
<keyword evidence="6" id="KW-1185">Reference proteome</keyword>
<dbReference type="PANTHER" id="PTHR12143">
    <property type="entry name" value="PEPTIDE N-GLYCANASE PNGASE -RELATED"/>
    <property type="match status" value="1"/>
</dbReference>
<dbReference type="InterPro" id="IPR005887">
    <property type="entry name" value="GH92_a_mannosidase_put"/>
</dbReference>
<dbReference type="Gene3D" id="2.70.98.10">
    <property type="match status" value="1"/>
</dbReference>
<sequence length="824" mass="91391">MRLPLVAAALTITQAIEQPVDYVNLLAGSFTRGDVFSTGNTLPLVGRPWGFNHWALQTNDGRSAWWFNGNDHEFKWIRCTHQPSPWIGDYGWFMVGPQMGGFASNPTGFFEPRAATVLPHVLDFRTAPDGMRVELSPTMHGASLRVTFPATARLEKRICIKLGGGGNDGYEQSNGGVDARTNRHSGAVGSNFAHHLRVESKTPAQFEGRGRDCFCFSYDRGATTVEVHLATSFIGKAQASRNLQEELKPHDAVRQEGADEWNSLLSRASVDSTELSGKTARDLQVFYTGLYRALTFPRRLDEPGDNGPIHWSPYRSGVQSGTLVTDNGFWDTFRTVYPLLALLYPDALQWICRGWLKAYEEGGWIPKWASPGYRNSMVGTYGDVVLAEAVVKGVLTGDDAQKAWNALRRDAYEEAPPGGAVGKVGLRVYEQHGYIPDDSGVSDCVSRTLDFAHADWATAQAARLLHHPEDAEKLTRRAQEAVRQSFDHQTGLMRPKSRSGRFSVRFDETRWGDGYTEGSPWHHSFPPFDVELLSRLHGSKEKLREKILQMTRVPSTFDHGGYGQTIHEMREMRALAMGQYGHNNQPSHHVLWLLGLLGYRNDQDKLVREVIDRAYGVDFYAGDEDNGEMGAWFVLAALGLFSVSPASPDYVIGMPLFEKVSLHVPGRPVLEISALRKDRADLDVVETALDGAKLAETISFSQLVKGGSLITKTRDAGDSLASSRDSFWGSLTRKDSARQSDHAESANFSPTEVPVHHDIEERGPHHIVATPAPIRDHPMLRAHRDTVQPSSSFPVWALVGVLAAFLLGRGSKRKRANGRRSRVV</sequence>
<reference evidence="5" key="1">
    <citation type="submission" date="2021-11" db="EMBL/GenBank/DDBJ databases">
        <authorList>
            <consortium name="Genoscope - CEA"/>
            <person name="William W."/>
        </authorList>
    </citation>
    <scope>NUCLEOTIDE SEQUENCE</scope>
</reference>
<dbReference type="AlphaFoldDB" id="A0A8J2SLY2"/>
<keyword evidence="2" id="KW-0812">Transmembrane</keyword>
<dbReference type="GO" id="GO:0006516">
    <property type="term" value="P:glycoprotein catabolic process"/>
    <property type="evidence" value="ECO:0007669"/>
    <property type="project" value="TreeGrafter"/>
</dbReference>
<feature type="domain" description="Glycosyl hydrolase family 92 N-terminal" evidence="4">
    <location>
        <begin position="22"/>
        <end position="186"/>
    </location>
</feature>
<dbReference type="InterPro" id="IPR008928">
    <property type="entry name" value="6-hairpin_glycosidase_sf"/>
</dbReference>
<dbReference type="Gene3D" id="3.30.2080.10">
    <property type="entry name" value="GH92 mannosidase domain"/>
    <property type="match status" value="1"/>
</dbReference>
<dbReference type="OrthoDB" id="419909at2759"/>
<dbReference type="GO" id="GO:0000224">
    <property type="term" value="F:peptide-N4-(N-acetyl-beta-glucosaminyl)asparagine amidase activity"/>
    <property type="evidence" value="ECO:0007669"/>
    <property type="project" value="TreeGrafter"/>
</dbReference>
<dbReference type="InterPro" id="IPR014718">
    <property type="entry name" value="GH-type_carb-bd"/>
</dbReference>
<accession>A0A8J2SLY2</accession>
<comment type="caution">
    <text evidence="5">The sequence shown here is derived from an EMBL/GenBank/DDBJ whole genome shotgun (WGS) entry which is preliminary data.</text>
</comment>
<proteinExistence type="predicted"/>
<dbReference type="InterPro" id="IPR050883">
    <property type="entry name" value="PNGase"/>
</dbReference>
<evidence type="ECO:0000256" key="1">
    <source>
        <dbReference type="SAM" id="MobiDB-lite"/>
    </source>
</evidence>
<dbReference type="GO" id="GO:0005975">
    <property type="term" value="P:carbohydrate metabolic process"/>
    <property type="evidence" value="ECO:0007669"/>
    <property type="project" value="InterPro"/>
</dbReference>
<feature type="compositionally biased region" description="Basic and acidic residues" evidence="1">
    <location>
        <begin position="732"/>
        <end position="744"/>
    </location>
</feature>
<feature type="region of interest" description="Disordered" evidence="1">
    <location>
        <begin position="732"/>
        <end position="751"/>
    </location>
</feature>
<dbReference type="GO" id="GO:0030246">
    <property type="term" value="F:carbohydrate binding"/>
    <property type="evidence" value="ECO:0007669"/>
    <property type="project" value="InterPro"/>
</dbReference>
<dbReference type="GO" id="GO:0005829">
    <property type="term" value="C:cytosol"/>
    <property type="evidence" value="ECO:0007669"/>
    <property type="project" value="TreeGrafter"/>
</dbReference>
<name>A0A8J2SLY2_9STRA</name>
<gene>
    <name evidence="5" type="ORF">PECAL_4P05770</name>
</gene>
<dbReference type="PANTHER" id="PTHR12143:SF43">
    <property type="entry name" value="PUTATIVE-RELATED"/>
    <property type="match status" value="1"/>
</dbReference>